<gene>
    <name evidence="3" type="ORF">LNP81_11295</name>
</gene>
<dbReference type="RefSeq" id="WP_230035860.1">
    <property type="nucleotide sequence ID" value="NZ_JAJJMM010000001.1"/>
</dbReference>
<dbReference type="Pfam" id="PF01926">
    <property type="entry name" value="MMR_HSR1"/>
    <property type="match status" value="1"/>
</dbReference>
<keyword evidence="4" id="KW-1185">Reference proteome</keyword>
<dbReference type="Proteomes" id="UP001430679">
    <property type="component" value="Unassembled WGS sequence"/>
</dbReference>
<name>A0ABS8MDJ4_9FLAO</name>
<dbReference type="PRINTS" id="PR00326">
    <property type="entry name" value="GTP1OBG"/>
</dbReference>
<evidence type="ECO:0000313" key="3">
    <source>
        <dbReference type="EMBL" id="MCC9063572.1"/>
    </source>
</evidence>
<protein>
    <submittedName>
        <fullName evidence="3">50S ribosome-binding GTPase</fullName>
    </submittedName>
</protein>
<dbReference type="PANTHER" id="PTHR42714:SF2">
    <property type="entry name" value="TRNA MODIFICATION GTPASE GTPBP3, MITOCHONDRIAL"/>
    <property type="match status" value="1"/>
</dbReference>
<proteinExistence type="predicted"/>
<accession>A0ABS8MDJ4</accession>
<dbReference type="SUPFAM" id="SSF52540">
    <property type="entry name" value="P-loop containing nucleoside triphosphate hydrolases"/>
    <property type="match status" value="1"/>
</dbReference>
<dbReference type="EMBL" id="JAJJMM010000001">
    <property type="protein sequence ID" value="MCC9063572.1"/>
    <property type="molecule type" value="Genomic_DNA"/>
</dbReference>
<evidence type="ECO:0000259" key="2">
    <source>
        <dbReference type="Pfam" id="PF18709"/>
    </source>
</evidence>
<dbReference type="Gene3D" id="3.40.50.300">
    <property type="entry name" value="P-loop containing nucleotide triphosphate hydrolases"/>
    <property type="match status" value="1"/>
</dbReference>
<dbReference type="InterPro" id="IPR006073">
    <property type="entry name" value="GTP-bd"/>
</dbReference>
<evidence type="ECO:0000259" key="1">
    <source>
        <dbReference type="Pfam" id="PF01926"/>
    </source>
</evidence>
<dbReference type="InterPro" id="IPR040576">
    <property type="entry name" value="DLP_helical"/>
</dbReference>
<evidence type="ECO:0000313" key="4">
    <source>
        <dbReference type="Proteomes" id="UP001430679"/>
    </source>
</evidence>
<comment type="caution">
    <text evidence="3">The sequence shown here is derived from an EMBL/GenBank/DDBJ whole genome shotgun (WGS) entry which is preliminary data.</text>
</comment>
<dbReference type="Pfam" id="PF18709">
    <property type="entry name" value="DLP_helical"/>
    <property type="match status" value="1"/>
</dbReference>
<reference evidence="3" key="1">
    <citation type="submission" date="2021-11" db="EMBL/GenBank/DDBJ databases">
        <title>Description of novel Flavobacterium species.</title>
        <authorList>
            <person name="Saticioglu I.B."/>
            <person name="Ay H."/>
            <person name="Altun S."/>
            <person name="Duman M."/>
        </authorList>
    </citation>
    <scope>NUCLEOTIDE SEQUENCE</scope>
    <source>
        <strain evidence="3">F-30</strain>
    </source>
</reference>
<dbReference type="InterPro" id="IPR027417">
    <property type="entry name" value="P-loop_NTPase"/>
</dbReference>
<dbReference type="PANTHER" id="PTHR42714">
    <property type="entry name" value="TRNA MODIFICATION GTPASE GTPBP3"/>
    <property type="match status" value="1"/>
</dbReference>
<sequence length="567" mass="64631">MDNSADLKFNNLSLKLNGIIQKTFLLLNEFEKIGALELLTSKLNITKESSELKVAFVGQYNAGKSTIISALTGRRDIKIDSNVATDVSCDYKWNNIKITDTPGILAGKVEKHDEFTKETLNQTDLIVYVLTSQLFDDVIFENFIDLAYNQNFNEKMLIAINKMSMEKGDFEILKKNYHESVLAVFKERGYDFDFEIVFIDAADYMEGIDEKEEELIQLSNFSNFIETLNSFIEDKGIVQKAFDTPIRIIRGELSQIAFDEVDPNFSLILNKYQNRLLKHKTEIIRESEYLLENLKTKIIEEGYLVSSSIDQISQEDFNVKQSKFNLLLETESTSTMSQIENLIKEKNRLLREEFEEISLDDDVSFYVENLKKDSERKKINPVFNSSSLESKIGLLNTLKQNSDKLISFSGADKAAGIFAKSSEISGSAGHTLVKNIGSTIGFKFKPWQAVRITKNIGNVAKFAGPALAVFSAGIEIYGAVKEEKELKGIAVSKSQMNESFYEIAKEVVLQIKEKFNEYVKENIDNKISEFQEMKLEFVRTNENNSKFQEAIIKLDSEFIDFIELINN</sequence>
<organism evidence="3 4">
    <name type="scientific">Flavobacterium piscisymbiosum</name>
    <dbReference type="NCBI Taxonomy" id="2893753"/>
    <lineage>
        <taxon>Bacteria</taxon>
        <taxon>Pseudomonadati</taxon>
        <taxon>Bacteroidota</taxon>
        <taxon>Flavobacteriia</taxon>
        <taxon>Flavobacteriales</taxon>
        <taxon>Flavobacteriaceae</taxon>
        <taxon>Flavobacterium</taxon>
    </lineage>
</organism>
<feature type="domain" description="G" evidence="1">
    <location>
        <begin position="53"/>
        <end position="162"/>
    </location>
</feature>
<feature type="domain" description="Dynamin-like helical" evidence="2">
    <location>
        <begin position="433"/>
        <end position="535"/>
    </location>
</feature>